<evidence type="ECO:0000259" key="5">
    <source>
        <dbReference type="PROSITE" id="PS51078"/>
    </source>
</evidence>
<dbReference type="Gene3D" id="3.30.450.40">
    <property type="match status" value="1"/>
</dbReference>
<name>A0AAW9ND82_9BACI</name>
<gene>
    <name evidence="6" type="ORF">P4706_10570</name>
</gene>
<dbReference type="InterPro" id="IPR050707">
    <property type="entry name" value="HTH_MetabolicPath_Reg"/>
</dbReference>
<dbReference type="InterPro" id="IPR029016">
    <property type="entry name" value="GAF-like_dom_sf"/>
</dbReference>
<protein>
    <submittedName>
        <fullName evidence="6">IclR family transcriptional regulator</fullName>
    </submittedName>
</protein>
<dbReference type="RefSeq" id="WP_367406800.1">
    <property type="nucleotide sequence ID" value="NZ_JARNBH010000012.1"/>
</dbReference>
<dbReference type="PROSITE" id="PS51078">
    <property type="entry name" value="ICLR_ED"/>
    <property type="match status" value="1"/>
</dbReference>
<dbReference type="PROSITE" id="PS51077">
    <property type="entry name" value="HTH_ICLR"/>
    <property type="match status" value="1"/>
</dbReference>
<evidence type="ECO:0000313" key="7">
    <source>
        <dbReference type="Proteomes" id="UP001307168"/>
    </source>
</evidence>
<accession>A0AAW9ND82</accession>
<dbReference type="SUPFAM" id="SSF55781">
    <property type="entry name" value="GAF domain-like"/>
    <property type="match status" value="1"/>
</dbReference>
<dbReference type="Pfam" id="PF09339">
    <property type="entry name" value="HTH_IclR"/>
    <property type="match status" value="1"/>
</dbReference>
<keyword evidence="2" id="KW-0238">DNA-binding</keyword>
<dbReference type="PANTHER" id="PTHR30136:SF35">
    <property type="entry name" value="HTH-TYPE TRANSCRIPTIONAL REGULATOR RV1719"/>
    <property type="match status" value="1"/>
</dbReference>
<dbReference type="InterPro" id="IPR036388">
    <property type="entry name" value="WH-like_DNA-bd_sf"/>
</dbReference>
<evidence type="ECO:0000256" key="2">
    <source>
        <dbReference type="ARBA" id="ARBA00023125"/>
    </source>
</evidence>
<evidence type="ECO:0000256" key="1">
    <source>
        <dbReference type="ARBA" id="ARBA00023015"/>
    </source>
</evidence>
<keyword evidence="7" id="KW-1185">Reference proteome</keyword>
<feature type="domain" description="HTH iclR-type" evidence="4">
    <location>
        <begin position="3"/>
        <end position="64"/>
    </location>
</feature>
<dbReference type="EMBL" id="JARNBH010000012">
    <property type="protein sequence ID" value="MEC0273488.1"/>
    <property type="molecule type" value="Genomic_DNA"/>
</dbReference>
<reference evidence="6 7" key="1">
    <citation type="submission" date="2023-03" db="EMBL/GenBank/DDBJ databases">
        <title>Bacillus Genome Sequencing.</title>
        <authorList>
            <person name="Dunlap C."/>
        </authorList>
    </citation>
    <scope>NUCLEOTIDE SEQUENCE [LARGE SCALE GENOMIC DNA]</scope>
    <source>
        <strain evidence="6 7">B-41290</strain>
    </source>
</reference>
<dbReference type="InterPro" id="IPR036390">
    <property type="entry name" value="WH_DNA-bd_sf"/>
</dbReference>
<keyword evidence="3" id="KW-0804">Transcription</keyword>
<evidence type="ECO:0000259" key="4">
    <source>
        <dbReference type="PROSITE" id="PS51077"/>
    </source>
</evidence>
<dbReference type="InterPro" id="IPR005471">
    <property type="entry name" value="Tscrpt_reg_IclR_N"/>
</dbReference>
<dbReference type="SMART" id="SM00346">
    <property type="entry name" value="HTH_ICLR"/>
    <property type="match status" value="1"/>
</dbReference>
<feature type="domain" description="IclR-ED" evidence="5">
    <location>
        <begin position="65"/>
        <end position="251"/>
    </location>
</feature>
<dbReference type="SUPFAM" id="SSF46785">
    <property type="entry name" value="Winged helix' DNA-binding domain"/>
    <property type="match status" value="1"/>
</dbReference>
<dbReference type="PANTHER" id="PTHR30136">
    <property type="entry name" value="HELIX-TURN-HELIX TRANSCRIPTIONAL REGULATOR, ICLR FAMILY"/>
    <property type="match status" value="1"/>
</dbReference>
<sequence>MSVKSAERVLRVFELLSQYQDGLTIKEISEKLSFPQSSTSGLIGTLYKEGYLSLDSFNQYKLGPKLIQIGSAALESLDFSKQALPYLKKLMEDVQETVFMALLSEKDLVYVAKIDNNRSIRTTAQPGSHKPLYCTGLGKAFLAFMNEQQKNQILDSTELLPITSHTITDRLELEQQLEIFKQLGHSIDDEENEEGLFCMAAPVYGADNSIQAAISVAGPKERMIKQRNAIVEKLLLTSKEVSASIGYKVGQGQP</sequence>
<dbReference type="InterPro" id="IPR014757">
    <property type="entry name" value="Tscrpt_reg_IclR_C"/>
</dbReference>
<organism evidence="6 7">
    <name type="scientific">Peribacillus castrilensis</name>
    <dbReference type="NCBI Taxonomy" id="2897690"/>
    <lineage>
        <taxon>Bacteria</taxon>
        <taxon>Bacillati</taxon>
        <taxon>Bacillota</taxon>
        <taxon>Bacilli</taxon>
        <taxon>Bacillales</taxon>
        <taxon>Bacillaceae</taxon>
        <taxon>Peribacillus</taxon>
    </lineage>
</organism>
<comment type="caution">
    <text evidence="6">The sequence shown here is derived from an EMBL/GenBank/DDBJ whole genome shotgun (WGS) entry which is preliminary data.</text>
</comment>
<proteinExistence type="predicted"/>
<evidence type="ECO:0000313" key="6">
    <source>
        <dbReference type="EMBL" id="MEC0273488.1"/>
    </source>
</evidence>
<dbReference type="Gene3D" id="1.10.10.10">
    <property type="entry name" value="Winged helix-like DNA-binding domain superfamily/Winged helix DNA-binding domain"/>
    <property type="match status" value="1"/>
</dbReference>
<dbReference type="Pfam" id="PF01614">
    <property type="entry name" value="IclR_C"/>
    <property type="match status" value="1"/>
</dbReference>
<dbReference type="GO" id="GO:0045892">
    <property type="term" value="P:negative regulation of DNA-templated transcription"/>
    <property type="evidence" value="ECO:0007669"/>
    <property type="project" value="TreeGrafter"/>
</dbReference>
<dbReference type="Proteomes" id="UP001307168">
    <property type="component" value="Unassembled WGS sequence"/>
</dbReference>
<keyword evidence="1" id="KW-0805">Transcription regulation</keyword>
<evidence type="ECO:0000256" key="3">
    <source>
        <dbReference type="ARBA" id="ARBA00023163"/>
    </source>
</evidence>
<dbReference type="AlphaFoldDB" id="A0AAW9ND82"/>
<dbReference type="GO" id="GO:0003677">
    <property type="term" value="F:DNA binding"/>
    <property type="evidence" value="ECO:0007669"/>
    <property type="project" value="UniProtKB-KW"/>
</dbReference>
<dbReference type="GO" id="GO:0003700">
    <property type="term" value="F:DNA-binding transcription factor activity"/>
    <property type="evidence" value="ECO:0007669"/>
    <property type="project" value="TreeGrafter"/>
</dbReference>